<proteinExistence type="predicted"/>
<dbReference type="InterPro" id="IPR025447">
    <property type="entry name" value="DUF4192"/>
</dbReference>
<reference evidence="2 3" key="1">
    <citation type="submission" date="2019-06" db="EMBL/GenBank/DDBJ databases">
        <title>Draft genome sequence of Miniimonas arenae KCTC 19750T isolated from sea sand.</title>
        <authorList>
            <person name="Park S.-J."/>
        </authorList>
    </citation>
    <scope>NUCLEOTIDE SEQUENCE [LARGE SCALE GENOMIC DNA]</scope>
    <source>
        <strain evidence="2 3">KCTC 19750</strain>
    </source>
</reference>
<dbReference type="OrthoDB" id="4954868at2"/>
<name>A0A5C5BD71_9MICO</name>
<evidence type="ECO:0000313" key="2">
    <source>
        <dbReference type="EMBL" id="TNU73796.1"/>
    </source>
</evidence>
<feature type="region of interest" description="Disordered" evidence="1">
    <location>
        <begin position="244"/>
        <end position="281"/>
    </location>
</feature>
<evidence type="ECO:0000313" key="3">
    <source>
        <dbReference type="Proteomes" id="UP000313849"/>
    </source>
</evidence>
<comment type="caution">
    <text evidence="2">The sequence shown here is derived from an EMBL/GenBank/DDBJ whole genome shotgun (WGS) entry which is preliminary data.</text>
</comment>
<feature type="compositionally biased region" description="Low complexity" evidence="1">
    <location>
        <begin position="246"/>
        <end position="273"/>
    </location>
</feature>
<gene>
    <name evidence="2" type="ORF">FH969_09345</name>
</gene>
<evidence type="ECO:0000256" key="1">
    <source>
        <dbReference type="SAM" id="MobiDB-lite"/>
    </source>
</evidence>
<dbReference type="Pfam" id="PF13830">
    <property type="entry name" value="DUF4192"/>
    <property type="match status" value="2"/>
</dbReference>
<protein>
    <submittedName>
        <fullName evidence="2">DUF4192 domain-containing protein</fullName>
    </submittedName>
</protein>
<dbReference type="EMBL" id="VENP01000032">
    <property type="protein sequence ID" value="TNU73796.1"/>
    <property type="molecule type" value="Genomic_DNA"/>
</dbReference>
<organism evidence="2 3">
    <name type="scientific">Miniimonas arenae</name>
    <dbReference type="NCBI Taxonomy" id="676201"/>
    <lineage>
        <taxon>Bacteria</taxon>
        <taxon>Bacillati</taxon>
        <taxon>Actinomycetota</taxon>
        <taxon>Actinomycetes</taxon>
        <taxon>Micrococcales</taxon>
        <taxon>Beutenbergiaceae</taxon>
        <taxon>Miniimonas</taxon>
    </lineage>
</organism>
<accession>A0A5C5BD71</accession>
<keyword evidence="3" id="KW-1185">Reference proteome</keyword>
<sequence>MRVAGPAELLSYVPHAMGYHPRSSVALVSLRPPRGRVGLVARMDLADLAGPGGPVLAAELAAHLAADGAAAAFCVLYRDGDPTHVPERDPLHVVVAALETAAGMPPLRDVWVVGTTGYAAWGCTDRACCPAGGRPLADLSATSIAAELVLKGSAPVASRADLAPGRESDPCARLSFEDGVRAVRGRRTRAGTATRAAAALRVVRTADPGPTELGRLSALLLDRATRDAVLGVLAEQSIGAFDGRGRSAAGAPARGAPRAEQGAGPAVAAAADDAAPHAAERDRRMLERARIALNSLYEAGGPAPGSLARAARRALTEAARLASGDVRAETLAVLAWLAWWHGDGATADVCAEEAERVRPGHVLAGLVRDALAAGLPPGWARRGSQGRQGAAAVG</sequence>
<dbReference type="AlphaFoldDB" id="A0A5C5BD71"/>
<dbReference type="Proteomes" id="UP000313849">
    <property type="component" value="Unassembled WGS sequence"/>
</dbReference>